<evidence type="ECO:0000256" key="3">
    <source>
        <dbReference type="ARBA" id="ARBA00022989"/>
    </source>
</evidence>
<evidence type="ECO:0000313" key="9">
    <source>
        <dbReference type="Proteomes" id="UP000028073"/>
    </source>
</evidence>
<evidence type="ECO:0000313" key="8">
    <source>
        <dbReference type="EMBL" id="KEQ13180.1"/>
    </source>
</evidence>
<comment type="function">
    <text evidence="7">Functions as a peptidoglycan terminase that cleaves nascent peptidoglycan strands endolytically to terminate their elongation.</text>
</comment>
<dbReference type="RefSeq" id="WP_034842405.1">
    <property type="nucleotide sequence ID" value="NZ_JOKH01000009.1"/>
</dbReference>
<dbReference type="Proteomes" id="UP000028073">
    <property type="component" value="Unassembled WGS sequence"/>
</dbReference>
<dbReference type="CDD" id="cd08010">
    <property type="entry name" value="MltG_like"/>
    <property type="match status" value="1"/>
</dbReference>
<keyword evidence="3 7" id="KW-1133">Transmembrane helix</keyword>
<comment type="caution">
    <text evidence="8">The sequence shown here is derived from an EMBL/GenBank/DDBJ whole genome shotgun (WGS) entry which is preliminary data.</text>
</comment>
<comment type="catalytic activity">
    <reaction evidence="7">
        <text>a peptidoglycan chain = a peptidoglycan chain with N-acetyl-1,6-anhydromuramyl-[peptide] at the reducing end + a peptidoglycan chain with N-acetylglucosamine at the non-reducing end.</text>
        <dbReference type="EC" id="4.2.2.29"/>
    </reaction>
</comment>
<dbReference type="NCBIfam" id="TIGR00247">
    <property type="entry name" value="endolytic transglycosylase MltG"/>
    <property type="match status" value="1"/>
</dbReference>
<name>A0A081N407_9GAMM</name>
<keyword evidence="5 7" id="KW-0456">Lyase</keyword>
<evidence type="ECO:0000256" key="7">
    <source>
        <dbReference type="HAMAP-Rule" id="MF_02065"/>
    </source>
</evidence>
<dbReference type="PANTHER" id="PTHR30518:SF2">
    <property type="entry name" value="ENDOLYTIC MUREIN TRANSGLYCOSYLASE"/>
    <property type="match status" value="1"/>
</dbReference>
<sequence length="348" mass="39226">MLKKFLFALVGLLLTGLLAVVILWKALDWYGDQPVVAPDSVDSLEFTISQGESMTRVADSLAELGWLQHPQVLVILARVEKVAGGIHAGDYLIPAGVTHRELLNIFTSGQVRYYNVTLVEGHTLKEVVAVLNKHEKLSSPLDDQAMQTLYKSLEIEGNPEGRFYPDTYFFQADASVESILRRAYKRMSSVLSEEWQKRSEGLPYKSAYEALIMASLVEKETGVAYERGEIAGVFVRRLRKGMRLQTDPTVIYGLGERYKGNISRRMLREPTPYNTYVISGLPPSPIALAGREAIHAALHPKDGKSLYFVAKGDGTHYFSKTLVEHNRAVRKYQIEQRREDYRSTVETQ</sequence>
<keyword evidence="2 7" id="KW-0812">Transmembrane</keyword>
<keyword evidence="9" id="KW-1185">Reference proteome</keyword>
<dbReference type="STRING" id="1137799.GZ78_26950"/>
<proteinExistence type="inferred from homology"/>
<dbReference type="HAMAP" id="MF_02065">
    <property type="entry name" value="MltG"/>
    <property type="match status" value="1"/>
</dbReference>
<evidence type="ECO:0000256" key="6">
    <source>
        <dbReference type="ARBA" id="ARBA00023316"/>
    </source>
</evidence>
<dbReference type="eggNOG" id="COG1559">
    <property type="taxonomic scope" value="Bacteria"/>
</dbReference>
<reference evidence="8 9" key="1">
    <citation type="submission" date="2014-06" db="EMBL/GenBank/DDBJ databases">
        <title>Whole Genome Sequences of Three Symbiotic Endozoicomonas Bacteria.</title>
        <authorList>
            <person name="Neave M.J."/>
            <person name="Apprill A."/>
            <person name="Voolstra C.R."/>
        </authorList>
    </citation>
    <scope>NUCLEOTIDE SEQUENCE [LARGE SCALE GENOMIC DNA]</scope>
    <source>
        <strain evidence="8 9">DSM 25634</strain>
    </source>
</reference>
<dbReference type="EMBL" id="JOKH01000009">
    <property type="protein sequence ID" value="KEQ13180.1"/>
    <property type="molecule type" value="Genomic_DNA"/>
</dbReference>
<dbReference type="GO" id="GO:0005886">
    <property type="term" value="C:plasma membrane"/>
    <property type="evidence" value="ECO:0007669"/>
    <property type="project" value="UniProtKB-UniRule"/>
</dbReference>
<feature type="site" description="Important for catalytic activity" evidence="7">
    <location>
        <position position="220"/>
    </location>
</feature>
<evidence type="ECO:0000256" key="2">
    <source>
        <dbReference type="ARBA" id="ARBA00022692"/>
    </source>
</evidence>
<gene>
    <name evidence="7" type="primary">mltG</name>
    <name evidence="8" type="ORF">GZ78_26950</name>
</gene>
<dbReference type="GO" id="GO:0009252">
    <property type="term" value="P:peptidoglycan biosynthetic process"/>
    <property type="evidence" value="ECO:0007669"/>
    <property type="project" value="UniProtKB-UniRule"/>
</dbReference>
<dbReference type="PANTHER" id="PTHR30518">
    <property type="entry name" value="ENDOLYTIC MUREIN TRANSGLYCOSYLASE"/>
    <property type="match status" value="1"/>
</dbReference>
<dbReference type="Pfam" id="PF02618">
    <property type="entry name" value="YceG"/>
    <property type="match status" value="1"/>
</dbReference>
<dbReference type="Gene3D" id="3.30.1490.480">
    <property type="entry name" value="Endolytic murein transglycosylase"/>
    <property type="match status" value="1"/>
</dbReference>
<evidence type="ECO:0000256" key="4">
    <source>
        <dbReference type="ARBA" id="ARBA00023136"/>
    </source>
</evidence>
<dbReference type="AlphaFoldDB" id="A0A081N407"/>
<keyword evidence="6 7" id="KW-0961">Cell wall biogenesis/degradation</keyword>
<comment type="similarity">
    <text evidence="7">Belongs to the transglycosylase MltG family.</text>
</comment>
<dbReference type="GO" id="GO:0071555">
    <property type="term" value="P:cell wall organization"/>
    <property type="evidence" value="ECO:0007669"/>
    <property type="project" value="UniProtKB-KW"/>
</dbReference>
<keyword evidence="4 7" id="KW-0472">Membrane</keyword>
<evidence type="ECO:0000256" key="5">
    <source>
        <dbReference type="ARBA" id="ARBA00023239"/>
    </source>
</evidence>
<dbReference type="GO" id="GO:0008932">
    <property type="term" value="F:lytic endotransglycosylase activity"/>
    <property type="evidence" value="ECO:0007669"/>
    <property type="project" value="UniProtKB-UniRule"/>
</dbReference>
<dbReference type="OrthoDB" id="9814591at2"/>
<accession>A0A081N407</accession>
<organism evidence="8 9">
    <name type="scientific">Endozoicomonas numazuensis</name>
    <dbReference type="NCBI Taxonomy" id="1137799"/>
    <lineage>
        <taxon>Bacteria</taxon>
        <taxon>Pseudomonadati</taxon>
        <taxon>Pseudomonadota</taxon>
        <taxon>Gammaproteobacteria</taxon>
        <taxon>Oceanospirillales</taxon>
        <taxon>Endozoicomonadaceae</taxon>
        <taxon>Endozoicomonas</taxon>
    </lineage>
</organism>
<keyword evidence="7" id="KW-0997">Cell inner membrane</keyword>
<dbReference type="EC" id="4.2.2.29" evidence="7"/>
<dbReference type="Gene3D" id="3.30.160.60">
    <property type="entry name" value="Classic Zinc Finger"/>
    <property type="match status" value="1"/>
</dbReference>
<dbReference type="InterPro" id="IPR003770">
    <property type="entry name" value="MLTG-like"/>
</dbReference>
<evidence type="ECO:0000256" key="1">
    <source>
        <dbReference type="ARBA" id="ARBA00022475"/>
    </source>
</evidence>
<keyword evidence="1 7" id="KW-1003">Cell membrane</keyword>
<dbReference type="FunFam" id="3.30.160.60:FF:000242">
    <property type="entry name" value="Endolytic murein transglycosylase"/>
    <property type="match status" value="1"/>
</dbReference>
<protein>
    <recommendedName>
        <fullName evidence="7">Endolytic murein transglycosylase</fullName>
        <ecNumber evidence="7">4.2.2.29</ecNumber>
    </recommendedName>
    <alternativeName>
        <fullName evidence="7">Peptidoglycan lytic transglycosylase</fullName>
    </alternativeName>
    <alternativeName>
        <fullName evidence="7">Peptidoglycan polymerization terminase</fullName>
    </alternativeName>
</protein>